<sequence length="172" mass="19406">MSTVNFDYSDENTINLGQADAPHTLTMILNLGCVDTQEWWLPNVADLFKAVDEGQLQLHLKFWNKIKEPLRNGNTANGYIDYQHPQAALTYIEAVFTQQQVLRELPNEEVPAYLEKMYGVTPYPAASAVKTAVDDQICANGITSLPTLIFDGEKRFDEQLVPLKQLFEISRG</sequence>
<comment type="caution">
    <text evidence="2">The sequence shown here is derived from an EMBL/GenBank/DDBJ whole genome shotgun (WGS) entry which is preliminary data.</text>
</comment>
<proteinExistence type="predicted"/>
<keyword evidence="3" id="KW-1185">Reference proteome</keyword>
<organism evidence="2 3">
    <name type="scientific">Lactiplantibacillus daoliensis</name>
    <dbReference type="NCBI Taxonomy" id="2559916"/>
    <lineage>
        <taxon>Bacteria</taxon>
        <taxon>Bacillati</taxon>
        <taxon>Bacillota</taxon>
        <taxon>Bacilli</taxon>
        <taxon>Lactobacillales</taxon>
        <taxon>Lactobacillaceae</taxon>
        <taxon>Lactiplantibacillus</taxon>
    </lineage>
</organism>
<evidence type="ECO:0000259" key="1">
    <source>
        <dbReference type="Pfam" id="PF13462"/>
    </source>
</evidence>
<reference evidence="3" key="1">
    <citation type="journal article" date="2019" name="Int. J. Syst. Evol. Microbiol.">
        <title>The Global Catalogue of Microorganisms (GCM) 10K type strain sequencing project: providing services to taxonomists for standard genome sequencing and annotation.</title>
        <authorList>
            <consortium name="The Broad Institute Genomics Platform"/>
            <consortium name="The Broad Institute Genome Sequencing Center for Infectious Disease"/>
            <person name="Wu L."/>
            <person name="Ma J."/>
        </authorList>
    </citation>
    <scope>NUCLEOTIDE SEQUENCE [LARGE SCALE GENOMIC DNA]</scope>
    <source>
        <strain evidence="3">CCM 8934</strain>
    </source>
</reference>
<accession>A0ABW1UE77</accession>
<gene>
    <name evidence="2" type="ORF">ACFQH1_04070</name>
</gene>
<protein>
    <submittedName>
        <fullName evidence="2">Thioredoxin domain-containing protein</fullName>
    </submittedName>
</protein>
<name>A0ABW1UE77_9LACO</name>
<dbReference type="Gene3D" id="1.10.1200.90">
    <property type="entry name" value="DsbA-like domain"/>
    <property type="match status" value="1"/>
</dbReference>
<dbReference type="Proteomes" id="UP001596227">
    <property type="component" value="Unassembled WGS sequence"/>
</dbReference>
<dbReference type="Pfam" id="PF13462">
    <property type="entry name" value="Thioredoxin_4"/>
    <property type="match status" value="1"/>
</dbReference>
<evidence type="ECO:0000313" key="2">
    <source>
        <dbReference type="EMBL" id="MFC6294373.1"/>
    </source>
</evidence>
<feature type="domain" description="Thioredoxin-like fold" evidence="1">
    <location>
        <begin position="11"/>
        <end position="155"/>
    </location>
</feature>
<dbReference type="Gene3D" id="3.40.30.10">
    <property type="entry name" value="Glutaredoxin"/>
    <property type="match status" value="1"/>
</dbReference>
<evidence type="ECO:0000313" key="3">
    <source>
        <dbReference type="Proteomes" id="UP001596227"/>
    </source>
</evidence>
<dbReference type="SUPFAM" id="SSF52833">
    <property type="entry name" value="Thioredoxin-like"/>
    <property type="match status" value="1"/>
</dbReference>
<dbReference type="RefSeq" id="WP_137606117.1">
    <property type="nucleotide sequence ID" value="NZ_BJDH01000001.1"/>
</dbReference>
<dbReference type="EMBL" id="JBHSSB010000014">
    <property type="protein sequence ID" value="MFC6294373.1"/>
    <property type="molecule type" value="Genomic_DNA"/>
</dbReference>
<dbReference type="InterPro" id="IPR036249">
    <property type="entry name" value="Thioredoxin-like_sf"/>
</dbReference>
<dbReference type="InterPro" id="IPR012336">
    <property type="entry name" value="Thioredoxin-like_fold"/>
</dbReference>